<comment type="cofactor">
    <cofactor evidence="16">
        <name>Fe(2+)</name>
        <dbReference type="ChEBI" id="CHEBI:29033"/>
    </cofactor>
    <text evidence="16">Expected to bind 2 Fe(2+) ions per subunit.</text>
</comment>
<evidence type="ECO:0000256" key="5">
    <source>
        <dbReference type="ARBA" id="ARBA00022617"/>
    </source>
</evidence>
<keyword evidence="4 16" id="KW-0444">Lipid biosynthesis</keyword>
<reference evidence="19 20" key="1">
    <citation type="journal article" date="2012" name="Proc. Natl. Acad. Sci. U.S.A.">
        <title>Comparative genomics of Ceriporiopsis subvermispora and Phanerochaete chrysosporium provide insight into selective ligninolysis.</title>
        <authorList>
            <person name="Fernandez-Fueyo E."/>
            <person name="Ruiz-Duenas F.J."/>
            <person name="Ferreira P."/>
            <person name="Floudas D."/>
            <person name="Hibbett D.S."/>
            <person name="Canessa P."/>
            <person name="Larrondo L.F."/>
            <person name="James T.Y."/>
            <person name="Seelenfreund D."/>
            <person name="Lobos S."/>
            <person name="Polanco R."/>
            <person name="Tello M."/>
            <person name="Honda Y."/>
            <person name="Watanabe T."/>
            <person name="Watanabe T."/>
            <person name="Ryu J.S."/>
            <person name="Kubicek C.P."/>
            <person name="Schmoll M."/>
            <person name="Gaskell J."/>
            <person name="Hammel K.E."/>
            <person name="St John F.J."/>
            <person name="Vanden Wymelenberg A."/>
            <person name="Sabat G."/>
            <person name="Splinter BonDurant S."/>
            <person name="Syed K."/>
            <person name="Yadav J.S."/>
            <person name="Doddapaneni H."/>
            <person name="Subramanian V."/>
            <person name="Lavin J.L."/>
            <person name="Oguiza J.A."/>
            <person name="Perez G."/>
            <person name="Pisabarro A.G."/>
            <person name="Ramirez L."/>
            <person name="Santoyo F."/>
            <person name="Master E."/>
            <person name="Coutinho P.M."/>
            <person name="Henrissat B."/>
            <person name="Lombard V."/>
            <person name="Magnuson J.K."/>
            <person name="Kuees U."/>
            <person name="Hori C."/>
            <person name="Igarashi K."/>
            <person name="Samejima M."/>
            <person name="Held B.W."/>
            <person name="Barry K.W."/>
            <person name="LaButti K.M."/>
            <person name="Lapidus A."/>
            <person name="Lindquist E.A."/>
            <person name="Lucas S.M."/>
            <person name="Riley R."/>
            <person name="Salamov A.A."/>
            <person name="Hoffmeister D."/>
            <person name="Schwenk D."/>
            <person name="Hadar Y."/>
            <person name="Yarden O."/>
            <person name="de Vries R.P."/>
            <person name="Wiebenga A."/>
            <person name="Stenlid J."/>
            <person name="Eastwood D."/>
            <person name="Grigoriev I.V."/>
            <person name="Berka R.M."/>
            <person name="Blanchette R.A."/>
            <person name="Kersten P."/>
            <person name="Martinez A.T."/>
            <person name="Vicuna R."/>
            <person name="Cullen D."/>
        </authorList>
    </citation>
    <scope>NUCLEOTIDE SEQUENCE [LARGE SCALE GENOMIC DNA]</scope>
    <source>
        <strain evidence="19 20">B</strain>
    </source>
</reference>
<comment type="function">
    <text evidence="16">Stearoyl-CoA desaturase that utilizes O(2) and electrons from reduced cytochrome b5 to introduce the first double bond into saturated fatty acyl-CoA substrates.</text>
</comment>
<keyword evidence="11 16" id="KW-0560">Oxidoreductase</keyword>
<dbReference type="GO" id="GO:0004768">
    <property type="term" value="F:stearoyl-CoA 9-desaturase activity"/>
    <property type="evidence" value="ECO:0007669"/>
    <property type="project" value="UniProtKB-UniRule"/>
</dbReference>
<dbReference type="Proteomes" id="UP000016930">
    <property type="component" value="Unassembled WGS sequence"/>
</dbReference>
<evidence type="ECO:0000256" key="13">
    <source>
        <dbReference type="ARBA" id="ARBA00023098"/>
    </source>
</evidence>
<sequence>MQYRLSLDEMRFGRASRMDDSHDIRATLPSKTPPRCSGSRALSMAEAKPTKPLFSKILWPSATLLTISPVLAIYGAMTTPLYTRTLVLSTVFYVISMLGITAGCHRLYAHRSYVASRPLEVFLNLAAASAAQGSSYWWARSHRSHHRYTDTDLDPYSAQRGLLWSHLGWMFIKADTKPGPADISDLRNNPILQWQQRWYWPLMLTFGYIVPTAIAGLFWNDWRGGFFYASIMRTTIAHHCTFCINSLAHWLGEHKFDDKHTPRDHVITALITMGEGYHNFHHQYPIDYRNAIKWWQYDPTKWFIGLCGMLGLASNLHTFPDNEIKKGVFTMQMKRLKASQDVIEWPIDSNELPVVEWDEYVGQAKEHPLILVAGFIHDVADFVDKHPGGRALLNAYIGKDATAAFCGGVYEHSNAAHNMLSMMRAGVLLGGVEHVQVIPPSQKLMIVQNGPEAEIRNEETCFLGIRKIQAGIRGMT</sequence>
<evidence type="ECO:0000313" key="19">
    <source>
        <dbReference type="EMBL" id="EMD41149.1"/>
    </source>
</evidence>
<dbReference type="PANTHER" id="PTHR11351:SF31">
    <property type="entry name" value="DESATURASE 1, ISOFORM A-RELATED"/>
    <property type="match status" value="1"/>
</dbReference>
<evidence type="ECO:0000256" key="1">
    <source>
        <dbReference type="ARBA" id="ARBA00004141"/>
    </source>
</evidence>
<keyword evidence="20" id="KW-1185">Reference proteome</keyword>
<dbReference type="SMART" id="SM01117">
    <property type="entry name" value="Cyt-b5"/>
    <property type="match status" value="1"/>
</dbReference>
<keyword evidence="14 17" id="KW-0472">Membrane</keyword>
<dbReference type="Pfam" id="PF00487">
    <property type="entry name" value="FA_desaturase"/>
    <property type="match status" value="1"/>
</dbReference>
<keyword evidence="10 17" id="KW-1133">Transmembrane helix</keyword>
<protein>
    <recommendedName>
        <fullName evidence="16">Acyl-CoA desaturase</fullName>
        <ecNumber evidence="16">1.14.19.1</ecNumber>
    </recommendedName>
</protein>
<dbReference type="InterPro" id="IPR009160">
    <property type="entry name" value="Acyl-CoA_deSatase_haem/ster-bd"/>
</dbReference>
<dbReference type="InterPro" id="IPR015876">
    <property type="entry name" value="Acyl-CoA_DS"/>
</dbReference>
<dbReference type="STRING" id="914234.M2PWE2"/>
<evidence type="ECO:0000313" key="20">
    <source>
        <dbReference type="Proteomes" id="UP000016930"/>
    </source>
</evidence>
<keyword evidence="12 16" id="KW-0408">Iron</keyword>
<dbReference type="OrthoDB" id="10260134at2759"/>
<dbReference type="Gene3D" id="3.10.120.10">
    <property type="entry name" value="Cytochrome b5-like heme/steroid binding domain"/>
    <property type="match status" value="1"/>
</dbReference>
<dbReference type="PRINTS" id="PR00075">
    <property type="entry name" value="FACDDSATRASE"/>
</dbReference>
<evidence type="ECO:0000256" key="2">
    <source>
        <dbReference type="ARBA" id="ARBA00009295"/>
    </source>
</evidence>
<evidence type="ECO:0000256" key="7">
    <source>
        <dbReference type="ARBA" id="ARBA00022723"/>
    </source>
</evidence>
<dbReference type="Pfam" id="PF00173">
    <property type="entry name" value="Cyt-b5"/>
    <property type="match status" value="1"/>
</dbReference>
<evidence type="ECO:0000256" key="17">
    <source>
        <dbReference type="SAM" id="Phobius"/>
    </source>
</evidence>
<keyword evidence="8 16" id="KW-0276">Fatty acid metabolism</keyword>
<evidence type="ECO:0000256" key="14">
    <source>
        <dbReference type="ARBA" id="ARBA00023136"/>
    </source>
</evidence>
<dbReference type="EMBL" id="KB445792">
    <property type="protein sequence ID" value="EMD41149.1"/>
    <property type="molecule type" value="Genomic_DNA"/>
</dbReference>
<dbReference type="GO" id="GO:0020037">
    <property type="term" value="F:heme binding"/>
    <property type="evidence" value="ECO:0007669"/>
    <property type="project" value="InterPro"/>
</dbReference>
<dbReference type="HOGENOM" id="CLU_027359_3_1_1"/>
<dbReference type="GO" id="GO:0005506">
    <property type="term" value="F:iron ion binding"/>
    <property type="evidence" value="ECO:0007669"/>
    <property type="project" value="TreeGrafter"/>
</dbReference>
<keyword evidence="13 16" id="KW-0443">Lipid metabolism</keyword>
<dbReference type="PROSITE" id="PS00191">
    <property type="entry name" value="CYTOCHROME_B5_1"/>
    <property type="match status" value="1"/>
</dbReference>
<feature type="transmembrane region" description="Helical" evidence="17">
    <location>
        <begin position="198"/>
        <end position="219"/>
    </location>
</feature>
<dbReference type="PROSITE" id="PS50255">
    <property type="entry name" value="CYTOCHROME_B5_2"/>
    <property type="match status" value="1"/>
</dbReference>
<dbReference type="AlphaFoldDB" id="M2PWE2"/>
<keyword evidence="9 16" id="KW-0249">Electron transport</keyword>
<proteinExistence type="inferred from homology"/>
<feature type="domain" description="Cytochrome b5 heme-binding" evidence="18">
    <location>
        <begin position="356"/>
        <end position="429"/>
    </location>
</feature>
<comment type="subcellular location">
    <subcellularLocation>
        <location evidence="1">Membrane</location>
        <topology evidence="1">Multi-pass membrane protein</topology>
    </subcellularLocation>
</comment>
<dbReference type="InterPro" id="IPR036400">
    <property type="entry name" value="Cyt_B5-like_heme/steroid_sf"/>
</dbReference>
<keyword evidence="7 16" id="KW-0479">Metal-binding</keyword>
<keyword evidence="3 16" id="KW-0813">Transport</keyword>
<gene>
    <name evidence="19" type="ORF">CERSUDRAFT_121693</name>
</gene>
<comment type="catalytic activity">
    <reaction evidence="16">
        <text>octadecanoyl-CoA + 2 Fe(II)-[cytochrome b5] + O2 + 2 H(+) = (9Z)-octadecenoyl-CoA + 2 Fe(III)-[cytochrome b5] + 2 H2O</text>
        <dbReference type="Rhea" id="RHEA:19721"/>
        <dbReference type="Rhea" id="RHEA-COMP:10438"/>
        <dbReference type="Rhea" id="RHEA-COMP:10439"/>
        <dbReference type="ChEBI" id="CHEBI:15377"/>
        <dbReference type="ChEBI" id="CHEBI:15378"/>
        <dbReference type="ChEBI" id="CHEBI:15379"/>
        <dbReference type="ChEBI" id="CHEBI:29033"/>
        <dbReference type="ChEBI" id="CHEBI:29034"/>
        <dbReference type="ChEBI" id="CHEBI:57387"/>
        <dbReference type="ChEBI" id="CHEBI:57394"/>
        <dbReference type="EC" id="1.14.19.1"/>
    </reaction>
</comment>
<dbReference type="CDD" id="cd03505">
    <property type="entry name" value="Delta9-FADS-like"/>
    <property type="match status" value="1"/>
</dbReference>
<keyword evidence="5 16" id="KW-0349">Heme</keyword>
<evidence type="ECO:0000256" key="8">
    <source>
        <dbReference type="ARBA" id="ARBA00022832"/>
    </source>
</evidence>
<dbReference type="PIRSF" id="PIRSF000345">
    <property type="entry name" value="OLE1"/>
    <property type="match status" value="1"/>
</dbReference>
<evidence type="ECO:0000256" key="16">
    <source>
        <dbReference type="PIRNR" id="PIRNR000345"/>
    </source>
</evidence>
<evidence type="ECO:0000256" key="3">
    <source>
        <dbReference type="ARBA" id="ARBA00022448"/>
    </source>
</evidence>
<dbReference type="FunFam" id="3.10.120.10:FF:000004">
    <property type="entry name" value="Acyl-CoA desaturase"/>
    <property type="match status" value="1"/>
</dbReference>
<dbReference type="GO" id="GO:0006636">
    <property type="term" value="P:unsaturated fatty acid biosynthetic process"/>
    <property type="evidence" value="ECO:0007669"/>
    <property type="project" value="UniProtKB-UniRule"/>
</dbReference>
<evidence type="ECO:0000259" key="18">
    <source>
        <dbReference type="PROSITE" id="PS50255"/>
    </source>
</evidence>
<evidence type="ECO:0000256" key="15">
    <source>
        <dbReference type="ARBA" id="ARBA00023160"/>
    </source>
</evidence>
<accession>M2PWE2</accession>
<keyword evidence="6 17" id="KW-0812">Transmembrane</keyword>
<keyword evidence="15 16" id="KW-0275">Fatty acid biosynthesis</keyword>
<dbReference type="InterPro" id="IPR001199">
    <property type="entry name" value="Cyt_B5-like_heme/steroid-bd"/>
</dbReference>
<dbReference type="GO" id="GO:0005789">
    <property type="term" value="C:endoplasmic reticulum membrane"/>
    <property type="evidence" value="ECO:0007669"/>
    <property type="project" value="TreeGrafter"/>
</dbReference>
<feature type="transmembrane region" description="Helical" evidence="17">
    <location>
        <begin position="86"/>
        <end position="109"/>
    </location>
</feature>
<feature type="transmembrane region" description="Helical" evidence="17">
    <location>
        <begin position="57"/>
        <end position="74"/>
    </location>
</feature>
<evidence type="ECO:0000256" key="9">
    <source>
        <dbReference type="ARBA" id="ARBA00022982"/>
    </source>
</evidence>
<name>M2PWE2_CERS8</name>
<comment type="similarity">
    <text evidence="2 16">Belongs to the fatty acid desaturase type 1 family.</text>
</comment>
<evidence type="ECO:0000256" key="12">
    <source>
        <dbReference type="ARBA" id="ARBA00023004"/>
    </source>
</evidence>
<organism evidence="19 20">
    <name type="scientific">Ceriporiopsis subvermispora (strain B)</name>
    <name type="common">White-rot fungus</name>
    <name type="synonym">Gelatoporia subvermispora</name>
    <dbReference type="NCBI Taxonomy" id="914234"/>
    <lineage>
        <taxon>Eukaryota</taxon>
        <taxon>Fungi</taxon>
        <taxon>Dikarya</taxon>
        <taxon>Basidiomycota</taxon>
        <taxon>Agaricomycotina</taxon>
        <taxon>Agaricomycetes</taxon>
        <taxon>Polyporales</taxon>
        <taxon>Gelatoporiaceae</taxon>
        <taxon>Gelatoporia</taxon>
    </lineage>
</organism>
<evidence type="ECO:0000256" key="11">
    <source>
        <dbReference type="ARBA" id="ARBA00023002"/>
    </source>
</evidence>
<evidence type="ECO:0000256" key="4">
    <source>
        <dbReference type="ARBA" id="ARBA00022516"/>
    </source>
</evidence>
<evidence type="ECO:0000256" key="10">
    <source>
        <dbReference type="ARBA" id="ARBA00022989"/>
    </source>
</evidence>
<dbReference type="SUPFAM" id="SSF55856">
    <property type="entry name" value="Cytochrome b5-like heme/steroid binding domain"/>
    <property type="match status" value="1"/>
</dbReference>
<dbReference type="PANTHER" id="PTHR11351">
    <property type="entry name" value="ACYL-COA DESATURASE"/>
    <property type="match status" value="1"/>
</dbReference>
<dbReference type="EC" id="1.14.19.1" evidence="16"/>
<dbReference type="InterPro" id="IPR005804">
    <property type="entry name" value="FA_desaturase_dom"/>
</dbReference>
<evidence type="ECO:0000256" key="6">
    <source>
        <dbReference type="ARBA" id="ARBA00022692"/>
    </source>
</evidence>
<dbReference type="InterPro" id="IPR018506">
    <property type="entry name" value="Cyt_B5_heme-BS"/>
</dbReference>